<proteinExistence type="predicted"/>
<sequence>MDPGMMAGKTSSEGSVVGSIGHTHGHPHNPLRPHPSPTPATLQQQSNTHQHHHHHQQQHHPHHPTDTLTEVSVVDINASLAASAPLISPHVASVHPVGPGTGTAGHMPGFCNILNASNSSDLQAVAYNSLTQNVRCKSPPTLVDNLKNGTIGEQTTPANCQPQARPGQVHRQEVTEDTSIETETFQRVAVVCCMYVSVWDTEYGMCLIRLCLFRSTGTVGDVLIQSGIKNYCNRFISFHSQYPGNCATTELVRDRCWAKNIAI</sequence>
<feature type="region of interest" description="Disordered" evidence="1">
    <location>
        <begin position="1"/>
        <end position="65"/>
    </location>
</feature>
<dbReference type="EMBL" id="AXCM01013811">
    <property type="status" value="NOT_ANNOTATED_CDS"/>
    <property type="molecule type" value="Genomic_DNA"/>
</dbReference>
<dbReference type="Proteomes" id="UP000075883">
    <property type="component" value="Unassembled WGS sequence"/>
</dbReference>
<feature type="compositionally biased region" description="Basic residues" evidence="1">
    <location>
        <begin position="49"/>
        <end position="62"/>
    </location>
</feature>
<keyword evidence="3" id="KW-1185">Reference proteome</keyword>
<reference evidence="3" key="1">
    <citation type="submission" date="2013-09" db="EMBL/GenBank/DDBJ databases">
        <title>The Genome Sequence of Anopheles culicifacies species A.</title>
        <authorList>
            <consortium name="The Broad Institute Genomics Platform"/>
            <person name="Neafsey D.E."/>
            <person name="Besansky N."/>
            <person name="Howell P."/>
            <person name="Walton C."/>
            <person name="Young S.K."/>
            <person name="Zeng Q."/>
            <person name="Gargeya S."/>
            <person name="Fitzgerald M."/>
            <person name="Haas B."/>
            <person name="Abouelleil A."/>
            <person name="Allen A.W."/>
            <person name="Alvarado L."/>
            <person name="Arachchi H.M."/>
            <person name="Berlin A.M."/>
            <person name="Chapman S.B."/>
            <person name="Gainer-Dewar J."/>
            <person name="Goldberg J."/>
            <person name="Griggs A."/>
            <person name="Gujja S."/>
            <person name="Hansen M."/>
            <person name="Howarth C."/>
            <person name="Imamovic A."/>
            <person name="Ireland A."/>
            <person name="Larimer J."/>
            <person name="McCowan C."/>
            <person name="Murphy C."/>
            <person name="Pearson M."/>
            <person name="Poon T.W."/>
            <person name="Priest M."/>
            <person name="Roberts A."/>
            <person name="Saif S."/>
            <person name="Shea T."/>
            <person name="Sisk P."/>
            <person name="Sykes S."/>
            <person name="Wortman J."/>
            <person name="Nusbaum C."/>
            <person name="Birren B."/>
        </authorList>
    </citation>
    <scope>NUCLEOTIDE SEQUENCE [LARGE SCALE GENOMIC DNA]</scope>
    <source>
        <strain evidence="3">A-37</strain>
    </source>
</reference>
<feature type="compositionally biased region" description="Polar residues" evidence="1">
    <location>
        <begin position="39"/>
        <end position="48"/>
    </location>
</feature>
<dbReference type="VEuPathDB" id="VectorBase:ACUA003805"/>
<dbReference type="AlphaFoldDB" id="A0A182LWR7"/>
<evidence type="ECO:0000313" key="2">
    <source>
        <dbReference type="EnsemblMetazoa" id="ACUA003805-PA"/>
    </source>
</evidence>
<organism evidence="2 3">
    <name type="scientific">Anopheles culicifacies</name>
    <dbReference type="NCBI Taxonomy" id="139723"/>
    <lineage>
        <taxon>Eukaryota</taxon>
        <taxon>Metazoa</taxon>
        <taxon>Ecdysozoa</taxon>
        <taxon>Arthropoda</taxon>
        <taxon>Hexapoda</taxon>
        <taxon>Insecta</taxon>
        <taxon>Pterygota</taxon>
        <taxon>Neoptera</taxon>
        <taxon>Endopterygota</taxon>
        <taxon>Diptera</taxon>
        <taxon>Nematocera</taxon>
        <taxon>Culicoidea</taxon>
        <taxon>Culicidae</taxon>
        <taxon>Anophelinae</taxon>
        <taxon>Anopheles</taxon>
        <taxon>culicifacies species complex</taxon>
    </lineage>
</organism>
<name>A0A182LWR7_9DIPT</name>
<reference evidence="2" key="2">
    <citation type="submission" date="2020-05" db="UniProtKB">
        <authorList>
            <consortium name="EnsemblMetazoa"/>
        </authorList>
    </citation>
    <scope>IDENTIFICATION</scope>
    <source>
        <strain evidence="2">A-37</strain>
    </source>
</reference>
<protein>
    <submittedName>
        <fullName evidence="2">Uncharacterized protein</fullName>
    </submittedName>
</protein>
<evidence type="ECO:0000256" key="1">
    <source>
        <dbReference type="SAM" id="MobiDB-lite"/>
    </source>
</evidence>
<evidence type="ECO:0000313" key="3">
    <source>
        <dbReference type="Proteomes" id="UP000075883"/>
    </source>
</evidence>
<dbReference type="EnsemblMetazoa" id="ACUA003805-RA">
    <property type="protein sequence ID" value="ACUA003805-PA"/>
    <property type="gene ID" value="ACUA003805"/>
</dbReference>
<accession>A0A182LWR7</accession>